<dbReference type="InterPro" id="IPR011004">
    <property type="entry name" value="Trimer_LpxA-like_sf"/>
</dbReference>
<evidence type="ECO:0000256" key="5">
    <source>
        <dbReference type="RuleBase" id="RU367021"/>
    </source>
</evidence>
<dbReference type="KEGG" id="wso:WSWS_00944"/>
<keyword evidence="4 5" id="KW-0012">Acyltransferase</keyword>
<evidence type="ECO:0000256" key="2">
    <source>
        <dbReference type="ARBA" id="ARBA00022679"/>
    </source>
</evidence>
<protein>
    <recommendedName>
        <fullName evidence="5">Acetyltransferase</fullName>
        <ecNumber evidence="5">2.3.1.-</ecNumber>
    </recommendedName>
</protein>
<dbReference type="InterPro" id="IPR039369">
    <property type="entry name" value="LacA-like"/>
</dbReference>
<dbReference type="InterPro" id="IPR018357">
    <property type="entry name" value="Hexapep_transf_CS"/>
</dbReference>
<organism evidence="6 7">
    <name type="scientific">Weissella soli</name>
    <dbReference type="NCBI Taxonomy" id="155866"/>
    <lineage>
        <taxon>Bacteria</taxon>
        <taxon>Bacillati</taxon>
        <taxon>Bacillota</taxon>
        <taxon>Bacilli</taxon>
        <taxon>Lactobacillales</taxon>
        <taxon>Lactobacillaceae</taxon>
        <taxon>Weissella</taxon>
    </lineage>
</organism>
<accession>A0A288Q6V7</accession>
<dbReference type="RefSeq" id="WP_070230192.1">
    <property type="nucleotide sequence ID" value="NZ_BJYO01000002.1"/>
</dbReference>
<dbReference type="InterPro" id="IPR024688">
    <property type="entry name" value="Mac_dom"/>
</dbReference>
<dbReference type="AlphaFoldDB" id="A0A288Q6V7"/>
<dbReference type="PROSITE" id="PS00101">
    <property type="entry name" value="HEXAPEP_TRANSFERASES"/>
    <property type="match status" value="1"/>
</dbReference>
<dbReference type="GeneID" id="94546140"/>
<dbReference type="SUPFAM" id="SSF51161">
    <property type="entry name" value="Trimeric LpxA-like enzymes"/>
    <property type="match status" value="1"/>
</dbReference>
<gene>
    <name evidence="6" type="ORF">DFP99_0573</name>
</gene>
<keyword evidence="2 5" id="KW-0808">Transferase</keyword>
<reference evidence="6 7" key="1">
    <citation type="submission" date="2018-07" db="EMBL/GenBank/DDBJ databases">
        <title>Genomic Encyclopedia of Type Strains, Phase III (KMG-III): the genomes of soil and plant-associated and newly described type strains.</title>
        <authorList>
            <person name="Whitman W."/>
        </authorList>
    </citation>
    <scope>NUCLEOTIDE SEQUENCE [LARGE SCALE GENOMIC DNA]</scope>
    <source>
        <strain evidence="6 7">CECT 7031</strain>
    </source>
</reference>
<keyword evidence="3" id="KW-0677">Repeat</keyword>
<dbReference type="InterPro" id="IPR001451">
    <property type="entry name" value="Hexapep"/>
</dbReference>
<comment type="caution">
    <text evidence="6">The sequence shown here is derived from an EMBL/GenBank/DDBJ whole genome shotgun (WGS) entry which is preliminary data.</text>
</comment>
<dbReference type="Proteomes" id="UP000254912">
    <property type="component" value="Unassembled WGS sequence"/>
</dbReference>
<evidence type="ECO:0000313" key="6">
    <source>
        <dbReference type="EMBL" id="RDL12141.1"/>
    </source>
</evidence>
<evidence type="ECO:0000313" key="7">
    <source>
        <dbReference type="Proteomes" id="UP000254912"/>
    </source>
</evidence>
<dbReference type="GO" id="GO:0008870">
    <property type="term" value="F:galactoside O-acetyltransferase activity"/>
    <property type="evidence" value="ECO:0007669"/>
    <property type="project" value="TreeGrafter"/>
</dbReference>
<comment type="similarity">
    <text evidence="1 5">Belongs to the transferase hexapeptide repeat family.</text>
</comment>
<dbReference type="Pfam" id="PF14602">
    <property type="entry name" value="Hexapep_2"/>
    <property type="match status" value="1"/>
</dbReference>
<sequence length="195" mass="21912">MIDQMHNGELYLPEEDELVEEQNKYLDLLYEFNHTRPSEIEKRNTIFKQIIPDQGKNNYFEPPFYANWGGQNVHLGDGVYANFNFTCVDDTHIYIDSDTMIGPNVTLATAGHPLDPKLREEKNQYNLPIHIGKNCWIGAGSVVVPGVSIGDNVVIGAGSVVTRDIPDNVIAYGVPCKVRTEITHGMKDHYKGNVH</sequence>
<dbReference type="EC" id="2.3.1.-" evidence="5"/>
<dbReference type="SMART" id="SM01266">
    <property type="entry name" value="Mac"/>
    <property type="match status" value="1"/>
</dbReference>
<evidence type="ECO:0000256" key="4">
    <source>
        <dbReference type="ARBA" id="ARBA00023315"/>
    </source>
</evidence>
<keyword evidence="7" id="KW-1185">Reference proteome</keyword>
<name>A0A288Q6V7_9LACO</name>
<dbReference type="EMBL" id="QRAS01000001">
    <property type="protein sequence ID" value="RDL12141.1"/>
    <property type="molecule type" value="Genomic_DNA"/>
</dbReference>
<dbReference type="Pfam" id="PF12464">
    <property type="entry name" value="Mac"/>
    <property type="match status" value="1"/>
</dbReference>
<dbReference type="CDD" id="cd03357">
    <property type="entry name" value="LbH_MAT_GAT"/>
    <property type="match status" value="1"/>
</dbReference>
<dbReference type="PANTHER" id="PTHR43017">
    <property type="entry name" value="GALACTOSIDE O-ACETYLTRANSFERASE"/>
    <property type="match status" value="1"/>
</dbReference>
<evidence type="ECO:0000256" key="3">
    <source>
        <dbReference type="ARBA" id="ARBA00022737"/>
    </source>
</evidence>
<dbReference type="Gene3D" id="2.160.10.10">
    <property type="entry name" value="Hexapeptide repeat proteins"/>
    <property type="match status" value="1"/>
</dbReference>
<evidence type="ECO:0000256" key="1">
    <source>
        <dbReference type="ARBA" id="ARBA00007274"/>
    </source>
</evidence>
<proteinExistence type="inferred from homology"/>
<dbReference type="PANTHER" id="PTHR43017:SF1">
    <property type="entry name" value="ACETYLTRANSFERASE YJL218W-RELATED"/>
    <property type="match status" value="1"/>
</dbReference>